<dbReference type="OrthoDB" id="258806at2759"/>
<dbReference type="PANTHER" id="PTHR12998">
    <property type="entry name" value="TRNA:M(4)X MODIFICATION ENZYME TRM13 HOMOLOG"/>
    <property type="match status" value="1"/>
</dbReference>
<comment type="catalytic activity">
    <reaction evidence="1">
        <text>cytidine(4) in tRNA(Gly)(GCC) + S-adenosyl-L-methionine = 2'-O-methylcytidine(4) in tRNA(Gly)(GCC) + S-adenosyl-L-homocysteine + H(+)</text>
        <dbReference type="Rhea" id="RHEA:43192"/>
        <dbReference type="Rhea" id="RHEA-COMP:10399"/>
        <dbReference type="Rhea" id="RHEA-COMP:10400"/>
        <dbReference type="ChEBI" id="CHEBI:15378"/>
        <dbReference type="ChEBI" id="CHEBI:57856"/>
        <dbReference type="ChEBI" id="CHEBI:59789"/>
        <dbReference type="ChEBI" id="CHEBI:74495"/>
        <dbReference type="ChEBI" id="CHEBI:82748"/>
        <dbReference type="EC" id="2.1.1.225"/>
    </reaction>
</comment>
<keyword evidence="1" id="KW-0949">S-adenosyl-L-methionine</keyword>
<keyword evidence="1" id="KW-0808">Transferase</keyword>
<keyword evidence="1" id="KW-0819">tRNA processing</keyword>
<dbReference type="PANTHER" id="PTHR12998:SF0">
    <property type="entry name" value="TRNA:M(4)X MODIFICATION ENZYME TRM13 HOMOLOG"/>
    <property type="match status" value="1"/>
</dbReference>
<dbReference type="GO" id="GO:0030488">
    <property type="term" value="P:tRNA methylation"/>
    <property type="evidence" value="ECO:0007669"/>
    <property type="project" value="InterPro"/>
</dbReference>
<evidence type="ECO:0000256" key="1">
    <source>
        <dbReference type="RuleBase" id="RU367103"/>
    </source>
</evidence>
<dbReference type="EC" id="2.1.1.225" evidence="1"/>
<dbReference type="AlphaFoldDB" id="A0A812RB64"/>
<proteinExistence type="inferred from homology"/>
<organism evidence="4 5">
    <name type="scientific">Symbiodinium natans</name>
    <dbReference type="NCBI Taxonomy" id="878477"/>
    <lineage>
        <taxon>Eukaryota</taxon>
        <taxon>Sar</taxon>
        <taxon>Alveolata</taxon>
        <taxon>Dinophyceae</taxon>
        <taxon>Suessiales</taxon>
        <taxon>Symbiodiniaceae</taxon>
        <taxon>Symbiodinium</taxon>
    </lineage>
</organism>
<evidence type="ECO:0000313" key="4">
    <source>
        <dbReference type="EMBL" id="CAE7432094.1"/>
    </source>
</evidence>
<keyword evidence="1" id="KW-0479">Metal-binding</keyword>
<sequence>MSADASPDVPEAEDFLPVLSFDEAFADGIGDSEAKPSVSSRRKERRKERANIRSAHDRAGTRELRAVYQVLQALPAALPHLAYPARQISERGERGGGYGVGGPTPQLDADGEAPGRLPASQKPMGSKHTPDAVEVDAMLAEAAALLCTSCPYKALPEAFAPSEGLRILSEMIDRPPKYQEKYLGQEWSILTKVWALAGSPSQTEGKDLAVVDIGAGNGSLALLAALLLGGHAVLVDHTLPPEPLRVEGRLPAAFQHRVLRVTGDVGDLDAQEALEPLLAKHGLGRVVVIAKHLCGVGTDLALKLLRRWRRDGLTTDTHHAEVLGAVIATCCGHKIGAEDARVYREIHEEDPYLSRITDAQGASEGASEEKASRLEAFLGICTRCVAWRTTAGAAANRITDRQVRAAELFEDALQEPRLNLLRSLFPAATEIAFVPAQQSPQNRCLLGGSLRAVEAALATASDPEVQQKALDALASARDGLLAESGGALDLRPHGLVSTRFDYDGT</sequence>
<comment type="similarity">
    <text evidence="1">Belongs to the methyltransferase TRM13 family.</text>
</comment>
<comment type="catalytic activity">
    <reaction evidence="1">
        <text>adenosine(4) in tRNA(His) + S-adenosyl-L-methionine = 2'-O-methyladenosine(4) in tRNA(His) + S-adenosyl-L-homocysteine + H(+)</text>
        <dbReference type="Rhea" id="RHEA:43196"/>
        <dbReference type="Rhea" id="RHEA-COMP:10401"/>
        <dbReference type="Rhea" id="RHEA-COMP:10402"/>
        <dbReference type="ChEBI" id="CHEBI:15378"/>
        <dbReference type="ChEBI" id="CHEBI:57856"/>
        <dbReference type="ChEBI" id="CHEBI:59789"/>
        <dbReference type="ChEBI" id="CHEBI:74411"/>
        <dbReference type="ChEBI" id="CHEBI:74477"/>
        <dbReference type="EC" id="2.1.1.225"/>
    </reaction>
</comment>
<feature type="domain" description="Methyltransferase TRM13" evidence="3">
    <location>
        <begin position="207"/>
        <end position="335"/>
    </location>
</feature>
<protein>
    <recommendedName>
        <fullName evidence="1">tRNA:m(4)X modification enzyme TRM13</fullName>
        <ecNumber evidence="1">2.1.1.225</ecNumber>
    </recommendedName>
</protein>
<dbReference type="Pfam" id="PF05206">
    <property type="entry name" value="TRM13"/>
    <property type="match status" value="1"/>
</dbReference>
<evidence type="ECO:0000256" key="2">
    <source>
        <dbReference type="SAM" id="MobiDB-lite"/>
    </source>
</evidence>
<comment type="function">
    <text evidence="1">tRNA methylase which 2'-O-methylates cytidine(4) in tRNA(Pro) and tRNA(Gly)(GCC), and adenosine(4) in tRNA(His).</text>
</comment>
<dbReference type="GO" id="GO:0106050">
    <property type="term" value="F:tRNA 2'-O-methyltransferase activity"/>
    <property type="evidence" value="ECO:0007669"/>
    <property type="project" value="UniProtKB-UniRule"/>
</dbReference>
<keyword evidence="1" id="KW-0862">Zinc</keyword>
<dbReference type="InterPro" id="IPR007871">
    <property type="entry name" value="Methyltransferase_TRM13"/>
</dbReference>
<dbReference type="GO" id="GO:0008270">
    <property type="term" value="F:zinc ion binding"/>
    <property type="evidence" value="ECO:0007669"/>
    <property type="project" value="UniProtKB-KW"/>
</dbReference>
<name>A0A812RB64_9DINO</name>
<reference evidence="4" key="1">
    <citation type="submission" date="2021-02" db="EMBL/GenBank/DDBJ databases">
        <authorList>
            <person name="Dougan E. K."/>
            <person name="Rhodes N."/>
            <person name="Thang M."/>
            <person name="Chan C."/>
        </authorList>
    </citation>
    <scope>NUCLEOTIDE SEQUENCE</scope>
</reference>
<keyword evidence="1" id="KW-0863">Zinc-finger</keyword>
<feature type="compositionally biased region" description="Basic and acidic residues" evidence="2">
    <location>
        <begin position="47"/>
        <end position="57"/>
    </location>
</feature>
<feature type="region of interest" description="Disordered" evidence="2">
    <location>
        <begin position="26"/>
        <end position="57"/>
    </location>
</feature>
<accession>A0A812RB64</accession>
<dbReference type="Proteomes" id="UP000604046">
    <property type="component" value="Unassembled WGS sequence"/>
</dbReference>
<dbReference type="EMBL" id="CAJNDS010002324">
    <property type="protein sequence ID" value="CAE7432094.1"/>
    <property type="molecule type" value="Genomic_DNA"/>
</dbReference>
<comment type="catalytic activity">
    <reaction evidence="1">
        <text>cytidine(4) in tRNA(Pro) + S-adenosyl-L-methionine = 2'-O-methylcytidine(4) in tRNA(Pro) + S-adenosyl-L-homocysteine + H(+)</text>
        <dbReference type="Rhea" id="RHEA:32767"/>
        <dbReference type="Rhea" id="RHEA-COMP:10397"/>
        <dbReference type="Rhea" id="RHEA-COMP:10398"/>
        <dbReference type="ChEBI" id="CHEBI:15378"/>
        <dbReference type="ChEBI" id="CHEBI:57856"/>
        <dbReference type="ChEBI" id="CHEBI:59789"/>
        <dbReference type="ChEBI" id="CHEBI:74495"/>
        <dbReference type="ChEBI" id="CHEBI:82748"/>
        <dbReference type="EC" id="2.1.1.225"/>
    </reaction>
</comment>
<evidence type="ECO:0000313" key="5">
    <source>
        <dbReference type="Proteomes" id="UP000604046"/>
    </source>
</evidence>
<comment type="caution">
    <text evidence="4">The sequence shown here is derived from an EMBL/GenBank/DDBJ whole genome shotgun (WGS) entry which is preliminary data.</text>
</comment>
<keyword evidence="1" id="KW-0489">Methyltransferase</keyword>
<dbReference type="InterPro" id="IPR039044">
    <property type="entry name" value="Trm13"/>
</dbReference>
<evidence type="ECO:0000259" key="3">
    <source>
        <dbReference type="Pfam" id="PF05206"/>
    </source>
</evidence>
<keyword evidence="5" id="KW-1185">Reference proteome</keyword>
<gene>
    <name evidence="4" type="ORF">SNAT2548_LOCUS23488</name>
</gene>
<feature type="region of interest" description="Disordered" evidence="2">
    <location>
        <begin position="92"/>
        <end position="129"/>
    </location>
</feature>